<reference evidence="1" key="2">
    <citation type="submission" date="2022-06" db="UniProtKB">
        <authorList>
            <consortium name="EnsemblMetazoa"/>
        </authorList>
    </citation>
    <scope>IDENTIFICATION</scope>
    <source>
        <strain evidence="1">PS312</strain>
    </source>
</reference>
<dbReference type="AlphaFoldDB" id="A0A2A6CKS9"/>
<organism evidence="1 2">
    <name type="scientific">Pristionchus pacificus</name>
    <name type="common">Parasitic nematode worm</name>
    <dbReference type="NCBI Taxonomy" id="54126"/>
    <lineage>
        <taxon>Eukaryota</taxon>
        <taxon>Metazoa</taxon>
        <taxon>Ecdysozoa</taxon>
        <taxon>Nematoda</taxon>
        <taxon>Chromadorea</taxon>
        <taxon>Rhabditida</taxon>
        <taxon>Rhabditina</taxon>
        <taxon>Diplogasteromorpha</taxon>
        <taxon>Diplogasteroidea</taxon>
        <taxon>Neodiplogasteridae</taxon>
        <taxon>Pristionchus</taxon>
    </lineage>
</organism>
<proteinExistence type="predicted"/>
<accession>A0A2A6CKS9</accession>
<dbReference type="Proteomes" id="UP000005239">
    <property type="component" value="Unassembled WGS sequence"/>
</dbReference>
<name>A0A2A6CKS9_PRIPA</name>
<gene>
    <name evidence="1" type="primary">WBGene00117933</name>
</gene>
<sequence length="427" mass="45814">MSDFRLPKPNVFGCFEATVGVLGASVVLLGVFLLCAFKLPCKDAAKPFFLVLAISMIVSVAGSITLLIFSESMEIASTAYTVQMYPRFISFMSLLFGGGFHLLSSINAARTGNGSSGCAAWFIHLAVALAALAVLLGNRAYILQNSFLLLGYCLPLMGLIFLLASFAIVSLHLGYQVEQLVSSFCVVSLSLLMPGCRLADRSNDSESKEDKPAKTGFTRLALSFAAPAVIIAITRGEEGVTLLIRVISNISRGSSSSYDRFGILDAISKMAWNRPIPDALELFLPIAIVLSAVLFHPSMRGLFCRSGDKAKIVPVAEEGAPSSTAAVPQQPIMMSPMMATPQQMMVPQPNMTSYNNQMLLPSTASQLLNSTIPMTAHTHMLPQTQISAMPTTPQAMSPPHPLPSTQTLHQYPSTIHGMGGRPMYIMA</sequence>
<keyword evidence="2" id="KW-1185">Reference proteome</keyword>
<dbReference type="EnsemblMetazoa" id="PPA28379.1">
    <property type="protein sequence ID" value="PPA28379.1"/>
    <property type="gene ID" value="WBGene00117933"/>
</dbReference>
<protein>
    <submittedName>
        <fullName evidence="1">Uncharacterized protein</fullName>
    </submittedName>
</protein>
<reference evidence="2" key="1">
    <citation type="journal article" date="2008" name="Nat. Genet.">
        <title>The Pristionchus pacificus genome provides a unique perspective on nematode lifestyle and parasitism.</title>
        <authorList>
            <person name="Dieterich C."/>
            <person name="Clifton S.W."/>
            <person name="Schuster L.N."/>
            <person name="Chinwalla A."/>
            <person name="Delehaunty K."/>
            <person name="Dinkelacker I."/>
            <person name="Fulton L."/>
            <person name="Fulton R."/>
            <person name="Godfrey J."/>
            <person name="Minx P."/>
            <person name="Mitreva M."/>
            <person name="Roeseler W."/>
            <person name="Tian H."/>
            <person name="Witte H."/>
            <person name="Yang S.P."/>
            <person name="Wilson R.K."/>
            <person name="Sommer R.J."/>
        </authorList>
    </citation>
    <scope>NUCLEOTIDE SEQUENCE [LARGE SCALE GENOMIC DNA]</scope>
    <source>
        <strain evidence="2">PS312</strain>
    </source>
</reference>
<accession>A0A8R1YIW4</accession>
<evidence type="ECO:0000313" key="2">
    <source>
        <dbReference type="Proteomes" id="UP000005239"/>
    </source>
</evidence>
<evidence type="ECO:0000313" key="1">
    <source>
        <dbReference type="EnsemblMetazoa" id="PPA28379.1"/>
    </source>
</evidence>